<evidence type="ECO:0000256" key="2">
    <source>
        <dbReference type="ARBA" id="ARBA00023125"/>
    </source>
</evidence>
<dbReference type="AlphaFoldDB" id="A0A143QIJ8"/>
<dbReference type="GO" id="GO:0003677">
    <property type="term" value="F:DNA binding"/>
    <property type="evidence" value="ECO:0007669"/>
    <property type="project" value="UniProtKB-KW"/>
</dbReference>
<feature type="domain" description="HTH gntR-type" evidence="4">
    <location>
        <begin position="19"/>
        <end position="86"/>
    </location>
</feature>
<dbReference type="InterPro" id="IPR036390">
    <property type="entry name" value="WH_DNA-bd_sf"/>
</dbReference>
<dbReference type="OrthoDB" id="3864082at2"/>
<keyword evidence="1" id="KW-0805">Transcription regulation</keyword>
<dbReference type="KEGG" id="rhs:A3Q41_01027"/>
<dbReference type="InterPro" id="IPR036388">
    <property type="entry name" value="WH-like_DNA-bd_sf"/>
</dbReference>
<evidence type="ECO:0000259" key="4">
    <source>
        <dbReference type="PROSITE" id="PS50949"/>
    </source>
</evidence>
<keyword evidence="3" id="KW-0804">Transcription</keyword>
<name>A0A143QIJ8_RHOFA</name>
<dbReference type="SMART" id="SM00345">
    <property type="entry name" value="HTH_GNTR"/>
    <property type="match status" value="1"/>
</dbReference>
<organism evidence="5 6">
    <name type="scientific">Rhodococcoides fascians</name>
    <name type="common">Rhodococcus fascians</name>
    <dbReference type="NCBI Taxonomy" id="1828"/>
    <lineage>
        <taxon>Bacteria</taxon>
        <taxon>Bacillati</taxon>
        <taxon>Actinomycetota</taxon>
        <taxon>Actinomycetes</taxon>
        <taxon>Mycobacteriales</taxon>
        <taxon>Nocardiaceae</taxon>
        <taxon>Rhodococcoides</taxon>
    </lineage>
</organism>
<evidence type="ECO:0000313" key="5">
    <source>
        <dbReference type="EMBL" id="AMY22342.1"/>
    </source>
</evidence>
<dbReference type="CDD" id="cd07377">
    <property type="entry name" value="WHTH_GntR"/>
    <property type="match status" value="1"/>
</dbReference>
<dbReference type="Pfam" id="PF00392">
    <property type="entry name" value="GntR"/>
    <property type="match status" value="1"/>
</dbReference>
<dbReference type="RefSeq" id="WP_048316783.1">
    <property type="nucleotide sequence ID" value="NZ_CP015220.1"/>
</dbReference>
<keyword evidence="6" id="KW-1185">Reference proteome</keyword>
<evidence type="ECO:0000256" key="3">
    <source>
        <dbReference type="ARBA" id="ARBA00023163"/>
    </source>
</evidence>
<dbReference type="EMBL" id="CP015220">
    <property type="protein sequence ID" value="AMY22342.1"/>
    <property type="molecule type" value="Genomic_DNA"/>
</dbReference>
<dbReference type="Gene3D" id="1.20.120.530">
    <property type="entry name" value="GntR ligand-binding domain-like"/>
    <property type="match status" value="1"/>
</dbReference>
<reference evidence="5 6" key="1">
    <citation type="journal article" date="2016" name="Genome Announc.">
        <title>Complete Genome and Plasmid Sequences for Rhodococcus fascians D188 and Draft Sequences for Rhodococcus Isolates PBTS 1 and PBTS 2.</title>
        <authorList>
            <person name="Stamler R.A."/>
            <person name="Vereecke D."/>
            <person name="Zhang Y."/>
            <person name="Schilkey F."/>
            <person name="Devitt N."/>
            <person name="Randall J.J."/>
        </authorList>
    </citation>
    <scope>NUCLEOTIDE SEQUENCE [LARGE SCALE GENOMIC DNA]</scope>
    <source>
        <strain evidence="5 6">PBTS2</strain>
    </source>
</reference>
<dbReference type="Pfam" id="PF07729">
    <property type="entry name" value="FCD"/>
    <property type="match status" value="1"/>
</dbReference>
<evidence type="ECO:0000256" key="1">
    <source>
        <dbReference type="ARBA" id="ARBA00023015"/>
    </source>
</evidence>
<dbReference type="InterPro" id="IPR000524">
    <property type="entry name" value="Tscrpt_reg_HTH_GntR"/>
</dbReference>
<dbReference type="InterPro" id="IPR008920">
    <property type="entry name" value="TF_FadR/GntR_C"/>
</dbReference>
<dbReference type="PATRIC" id="fig|1653479.3.peg.1046"/>
<keyword evidence="2" id="KW-0238">DNA-binding</keyword>
<dbReference type="SMART" id="SM00895">
    <property type="entry name" value="FCD"/>
    <property type="match status" value="1"/>
</dbReference>
<proteinExistence type="predicted"/>
<dbReference type="PROSITE" id="PS50949">
    <property type="entry name" value="HTH_GNTR"/>
    <property type="match status" value="1"/>
</dbReference>
<dbReference type="Proteomes" id="UP000076038">
    <property type="component" value="Chromosome"/>
</dbReference>
<dbReference type="InterPro" id="IPR011711">
    <property type="entry name" value="GntR_C"/>
</dbReference>
<dbReference type="PANTHER" id="PTHR43537">
    <property type="entry name" value="TRANSCRIPTIONAL REGULATOR, GNTR FAMILY"/>
    <property type="match status" value="1"/>
</dbReference>
<protein>
    <submittedName>
        <fullName evidence="5">HTH-type transcriptional repressor RspR</fullName>
    </submittedName>
</protein>
<evidence type="ECO:0000313" key="6">
    <source>
        <dbReference type="Proteomes" id="UP000076038"/>
    </source>
</evidence>
<reference evidence="6" key="2">
    <citation type="submission" date="2016-04" db="EMBL/GenBank/DDBJ databases">
        <title>Complete Genome and Plasmid Sequences for Rhodococcus fascians D188 and Draft Sequences for Rhodococcus spp. Isolates PBTS 1 and PBTS 2.</title>
        <authorList>
            <person name="Stamer R."/>
            <person name="Vereecke D."/>
            <person name="Zhang Y."/>
            <person name="Schilkey F."/>
            <person name="Devitt N."/>
            <person name="Randall J."/>
        </authorList>
    </citation>
    <scope>NUCLEOTIDE SEQUENCE [LARGE SCALE GENOMIC DNA]</scope>
    <source>
        <strain evidence="6">PBTS2</strain>
    </source>
</reference>
<dbReference type="SUPFAM" id="SSF48008">
    <property type="entry name" value="GntR ligand-binding domain-like"/>
    <property type="match status" value="1"/>
</dbReference>
<dbReference type="Gene3D" id="1.10.10.10">
    <property type="entry name" value="Winged helix-like DNA-binding domain superfamily/Winged helix DNA-binding domain"/>
    <property type="match status" value="1"/>
</dbReference>
<sequence length="224" mass="24901">MSLDLTRTASSKQPILRRPQLSEDVAVSIRRRIVAGALKPGTFVRIDETAAELGVSATPVREALVSLRGEGLLESVPHRGYRVVELTQQDIDDIFWLQGTIAAALAERASRRVTAEHLQQLTTLNDDLRDAVTRADADAVERCEFEFHRAINKIAGGTTLAWFLLGAVKYTPTHLHASDTDWGRRAVRGHEELIEAMRRADHRAAGELMRHQFTDAATLVRSFS</sequence>
<dbReference type="GO" id="GO:0003700">
    <property type="term" value="F:DNA-binding transcription factor activity"/>
    <property type="evidence" value="ECO:0007669"/>
    <property type="project" value="InterPro"/>
</dbReference>
<dbReference type="SUPFAM" id="SSF46785">
    <property type="entry name" value="Winged helix' DNA-binding domain"/>
    <property type="match status" value="1"/>
</dbReference>
<gene>
    <name evidence="5" type="primary">rspR_3</name>
    <name evidence="5" type="ORF">A3Q41_01027</name>
</gene>
<accession>A0A143QIJ8</accession>
<dbReference type="PANTHER" id="PTHR43537:SF24">
    <property type="entry name" value="GLUCONATE OPERON TRANSCRIPTIONAL REPRESSOR"/>
    <property type="match status" value="1"/>
</dbReference>